<dbReference type="EMBL" id="BGPR01000072">
    <property type="protein sequence ID" value="GBL90470.1"/>
    <property type="molecule type" value="Genomic_DNA"/>
</dbReference>
<gene>
    <name evidence="1" type="ORF">AVEN_179401_1</name>
</gene>
<proteinExistence type="predicted"/>
<comment type="caution">
    <text evidence="1">The sequence shown here is derived from an EMBL/GenBank/DDBJ whole genome shotgun (WGS) entry which is preliminary data.</text>
</comment>
<accession>A0A4Y2BE30</accession>
<dbReference type="Proteomes" id="UP000499080">
    <property type="component" value="Unassembled WGS sequence"/>
</dbReference>
<reference evidence="1 2" key="1">
    <citation type="journal article" date="2019" name="Sci. Rep.">
        <title>Orb-weaving spider Araneus ventricosus genome elucidates the spidroin gene catalogue.</title>
        <authorList>
            <person name="Kono N."/>
            <person name="Nakamura H."/>
            <person name="Ohtoshi R."/>
            <person name="Moran D.A.P."/>
            <person name="Shinohara A."/>
            <person name="Yoshida Y."/>
            <person name="Fujiwara M."/>
            <person name="Mori M."/>
            <person name="Tomita M."/>
            <person name="Arakawa K."/>
        </authorList>
    </citation>
    <scope>NUCLEOTIDE SEQUENCE [LARGE SCALE GENOMIC DNA]</scope>
</reference>
<sequence>MASSVNRQKSTSIVLTNEVTYSMEKTFKKILNNYLQSAVKEGEIKRWSKTINSSLLKLRKEGSFATDIFKICIDAKEKLETLDDFYCEFTHLDEIMSVMNDLLCDGTQNMPLQNKKRIHSYLMFVRSRMNIQTERLKKIISSFQNFHDNVSEIIFPKTIPVSRTAMRVLSMQKGHIIAMKLFIGYLLDIQTVSGFIFENVKKKIEETPIIFQNGVSSDIEEETEEMTDDASITSMAAQNKFDLFITKLKRISGEIEELIKKKETRKVSDLHLFEDEEICETEAVQYLNDVEKKVNMYEDFRHEFRVFYDHITSFVHYLISEGTNHMPLHNQKQIYSYLVIVRAGIKFLFNKLNLMKSIYEKSLNGIGNIEHAANPSHRDYAIDLERRQTSVIKELKEFITNFMNSHKLYSSVLKCLEKKLIDESPSEAADKSYFIRKKLEKISIQFKEVAIKEIEAKKVIELMHEEFQSLQNKGTGVEIRTFLNNIEGNIKMQEQFCDEIKPFFVELVSVKEHLMSEGISHLSHENQKHVDLDLRTVRLGIGFQKLRLNSIQFSCYRFLKNFDKIRFPINSLHFDTASNLSKRELALMNTINVFMKFIDDFEMISLIRINILKKAKTIELVSSRSEDSSKYDFLIEHLQNIPERLEELFFKGEEVREISDSLIEELQSVKNKEADESEFDQFLNDVERKVRMFQQFIFEFYMIYADMNMIVNYVLLGGSHHLSLENRTEVLCNLIYIHPRISCRVRELDRIKSSLEKFENDFDKISIPANFPHHQAAFAILKRFPTPAIRMEIVIQDLKTLDIDAVIERIKKETEVVIPSMVF</sequence>
<evidence type="ECO:0000313" key="1">
    <source>
        <dbReference type="EMBL" id="GBL90470.1"/>
    </source>
</evidence>
<name>A0A4Y2BE30_ARAVE</name>
<evidence type="ECO:0000313" key="2">
    <source>
        <dbReference type="Proteomes" id="UP000499080"/>
    </source>
</evidence>
<organism evidence="1 2">
    <name type="scientific">Araneus ventricosus</name>
    <name type="common">Orbweaver spider</name>
    <name type="synonym">Epeira ventricosa</name>
    <dbReference type="NCBI Taxonomy" id="182803"/>
    <lineage>
        <taxon>Eukaryota</taxon>
        <taxon>Metazoa</taxon>
        <taxon>Ecdysozoa</taxon>
        <taxon>Arthropoda</taxon>
        <taxon>Chelicerata</taxon>
        <taxon>Arachnida</taxon>
        <taxon>Araneae</taxon>
        <taxon>Araneomorphae</taxon>
        <taxon>Entelegynae</taxon>
        <taxon>Araneoidea</taxon>
        <taxon>Araneidae</taxon>
        <taxon>Araneus</taxon>
    </lineage>
</organism>
<protein>
    <submittedName>
        <fullName evidence="1">Uncharacterized protein</fullName>
    </submittedName>
</protein>
<dbReference type="AlphaFoldDB" id="A0A4Y2BE30"/>
<keyword evidence="2" id="KW-1185">Reference proteome</keyword>